<dbReference type="STRING" id="37928.SAMN04489742_0026"/>
<evidence type="ECO:0000256" key="1">
    <source>
        <dbReference type="ARBA" id="ARBA00007592"/>
    </source>
</evidence>
<keyword evidence="2 3" id="KW-0456">Lyase</keyword>
<dbReference type="Proteomes" id="UP000181917">
    <property type="component" value="Unassembled WGS sequence"/>
</dbReference>
<dbReference type="AlphaFoldDB" id="A0A1H0XJJ5"/>
<sequence length="314" mass="33209">MFMLLLSLWPARSRMKEGLMFDGLCAFPLTPIVDDRIDLKAVALLVSRAAGAGVNSLGMLGSTGNYAYLSRDERRAVLEAAVDAAEGVPVIAGVGAVRTRDVLAHVEDAQATGASALLLAPVSYQRLTEAEVFSLYQDVTAASSVPIVVCDNPRTTGFTFSDELYARLADIPAIASIKIPPPRPGQASARLRELRALLPERTSVGISGDWAAAESLLAGCAVWYSVIAGVLPGTAKVIADHALAGRGDLAWEASTNLRPVWSLFRRYGSLRVTAAIAEHLGLLSSPSLPLPLHGLDSEGRLKVADAIRRCGLEA</sequence>
<dbReference type="GO" id="GO:0008840">
    <property type="term" value="F:4-hydroxy-tetrahydrodipicolinate synthase activity"/>
    <property type="evidence" value="ECO:0007669"/>
    <property type="project" value="TreeGrafter"/>
</dbReference>
<dbReference type="Gene3D" id="3.20.20.70">
    <property type="entry name" value="Aldolase class I"/>
    <property type="match status" value="1"/>
</dbReference>
<dbReference type="InterPro" id="IPR013785">
    <property type="entry name" value="Aldolase_TIM"/>
</dbReference>
<dbReference type="GO" id="GO:0005829">
    <property type="term" value="C:cytosol"/>
    <property type="evidence" value="ECO:0007669"/>
    <property type="project" value="TreeGrafter"/>
</dbReference>
<dbReference type="Pfam" id="PF00701">
    <property type="entry name" value="DHDPS"/>
    <property type="match status" value="1"/>
</dbReference>
<organism evidence="5 6">
    <name type="scientific">Crystallibacter crystallopoietes</name>
    <dbReference type="NCBI Taxonomy" id="37928"/>
    <lineage>
        <taxon>Bacteria</taxon>
        <taxon>Bacillati</taxon>
        <taxon>Actinomycetota</taxon>
        <taxon>Actinomycetes</taxon>
        <taxon>Micrococcales</taxon>
        <taxon>Micrococcaceae</taxon>
        <taxon>Crystallibacter</taxon>
    </lineage>
</organism>
<dbReference type="InterPro" id="IPR002220">
    <property type="entry name" value="DapA-like"/>
</dbReference>
<gene>
    <name evidence="5" type="ORF">SAMN04489742_0026</name>
</gene>
<feature type="binding site" evidence="4">
    <location>
        <position position="63"/>
    </location>
    <ligand>
        <name>pyruvate</name>
        <dbReference type="ChEBI" id="CHEBI:15361"/>
    </ligand>
</feature>
<dbReference type="PIRSF" id="PIRSF001365">
    <property type="entry name" value="DHDPS"/>
    <property type="match status" value="1"/>
</dbReference>
<dbReference type="SMART" id="SM01130">
    <property type="entry name" value="DHDPS"/>
    <property type="match status" value="1"/>
</dbReference>
<reference evidence="5 6" key="1">
    <citation type="submission" date="2016-10" db="EMBL/GenBank/DDBJ databases">
        <authorList>
            <person name="de Groot N.N."/>
        </authorList>
    </citation>
    <scope>NUCLEOTIDE SEQUENCE [LARGE SCALE GENOMIC DNA]</scope>
    <source>
        <strain evidence="5 6">DSM 20117</strain>
    </source>
</reference>
<evidence type="ECO:0000256" key="3">
    <source>
        <dbReference type="PIRNR" id="PIRNR001365"/>
    </source>
</evidence>
<dbReference type="SUPFAM" id="SSF51569">
    <property type="entry name" value="Aldolase"/>
    <property type="match status" value="1"/>
</dbReference>
<dbReference type="PRINTS" id="PR00146">
    <property type="entry name" value="DHPICSNTHASE"/>
</dbReference>
<protein>
    <submittedName>
        <fullName evidence="5">4-hydroxy-tetrahydrodipicolinate synthase</fullName>
    </submittedName>
</protein>
<evidence type="ECO:0000256" key="4">
    <source>
        <dbReference type="PIRSR" id="PIRSR001365-2"/>
    </source>
</evidence>
<proteinExistence type="inferred from homology"/>
<comment type="similarity">
    <text evidence="1 3">Belongs to the DapA family.</text>
</comment>
<accession>A0A1H0XJJ5</accession>
<evidence type="ECO:0000313" key="6">
    <source>
        <dbReference type="Proteomes" id="UP000181917"/>
    </source>
</evidence>
<dbReference type="CDD" id="cd00408">
    <property type="entry name" value="DHDPS-like"/>
    <property type="match status" value="1"/>
</dbReference>
<dbReference type="RefSeq" id="WP_342028985.1">
    <property type="nucleotide sequence ID" value="NZ_FNKH01000001.1"/>
</dbReference>
<dbReference type="EMBL" id="FNKH01000001">
    <property type="protein sequence ID" value="SDQ03134.1"/>
    <property type="molecule type" value="Genomic_DNA"/>
</dbReference>
<dbReference type="PANTHER" id="PTHR12128">
    <property type="entry name" value="DIHYDRODIPICOLINATE SYNTHASE"/>
    <property type="match status" value="1"/>
</dbReference>
<dbReference type="PANTHER" id="PTHR12128:SF66">
    <property type="entry name" value="4-HYDROXY-2-OXOGLUTARATE ALDOLASE, MITOCHONDRIAL"/>
    <property type="match status" value="1"/>
</dbReference>
<evidence type="ECO:0000313" key="5">
    <source>
        <dbReference type="EMBL" id="SDQ03134.1"/>
    </source>
</evidence>
<name>A0A1H0XJJ5_9MICC</name>
<evidence type="ECO:0000256" key="2">
    <source>
        <dbReference type="ARBA" id="ARBA00023239"/>
    </source>
</evidence>
<keyword evidence="6" id="KW-1185">Reference proteome</keyword>